<feature type="binding site" evidence="14">
    <location>
        <position position="192"/>
    </location>
    <ligand>
        <name>Zn(2+)</name>
        <dbReference type="ChEBI" id="CHEBI:29105"/>
        <label>2</label>
    </ligand>
</feature>
<dbReference type="CDD" id="cd10719">
    <property type="entry name" value="DnaJ_zf"/>
    <property type="match status" value="1"/>
</dbReference>
<evidence type="ECO:0000256" key="10">
    <source>
        <dbReference type="ARBA" id="ARBA00023186"/>
    </source>
</evidence>
<dbReference type="PANTHER" id="PTHR43096">
    <property type="entry name" value="DNAJ HOMOLOG 1, MITOCHONDRIAL-RELATED"/>
    <property type="match status" value="1"/>
</dbReference>
<dbReference type="GO" id="GO:0051082">
    <property type="term" value="F:unfolded protein binding"/>
    <property type="evidence" value="ECO:0007669"/>
    <property type="project" value="UniProtKB-UniRule"/>
</dbReference>
<dbReference type="STRING" id="1842727.RD110_11665"/>
<keyword evidence="5 14" id="KW-0479">Metal-binding</keyword>
<dbReference type="KEGG" id="rhy:RD110_11665"/>
<dbReference type="GO" id="GO:0042026">
    <property type="term" value="P:protein refolding"/>
    <property type="evidence" value="ECO:0007669"/>
    <property type="project" value="TreeGrafter"/>
</dbReference>
<dbReference type="SUPFAM" id="SSF46565">
    <property type="entry name" value="Chaperone J-domain"/>
    <property type="match status" value="1"/>
</dbReference>
<feature type="binding site" evidence="14">
    <location>
        <position position="167"/>
    </location>
    <ligand>
        <name>Zn(2+)</name>
        <dbReference type="ChEBI" id="CHEBI:29105"/>
        <label>2</label>
    </ligand>
</feature>
<proteinExistence type="inferred from homology"/>
<dbReference type="InterPro" id="IPR012724">
    <property type="entry name" value="DnaJ"/>
</dbReference>
<dbReference type="Gene3D" id="2.60.260.20">
    <property type="entry name" value="Urease metallochaperone UreE, N-terminal domain"/>
    <property type="match status" value="2"/>
</dbReference>
<dbReference type="CDD" id="cd10747">
    <property type="entry name" value="DnaJ_C"/>
    <property type="match status" value="1"/>
</dbReference>
<dbReference type="EMBL" id="CP019236">
    <property type="protein sequence ID" value="APW37770.1"/>
    <property type="molecule type" value="Genomic_DNA"/>
</dbReference>
<feature type="binding site" evidence="14">
    <location>
        <position position="153"/>
    </location>
    <ligand>
        <name>Zn(2+)</name>
        <dbReference type="ChEBI" id="CHEBI:29105"/>
        <label>1</label>
    </ligand>
</feature>
<dbReference type="FunFam" id="2.10.230.10:FF:000002">
    <property type="entry name" value="Molecular chaperone DnaJ"/>
    <property type="match status" value="1"/>
</dbReference>
<protein>
    <recommendedName>
        <fullName evidence="13 14">Chaperone protein DnaJ</fullName>
    </recommendedName>
</protein>
<dbReference type="GO" id="GO:0031072">
    <property type="term" value="F:heat shock protein binding"/>
    <property type="evidence" value="ECO:0007669"/>
    <property type="project" value="InterPro"/>
</dbReference>
<keyword evidence="8 14" id="KW-0862">Zinc</keyword>
<dbReference type="SUPFAM" id="SSF57938">
    <property type="entry name" value="DnaJ/Hsp40 cysteine-rich domain"/>
    <property type="match status" value="1"/>
</dbReference>
<dbReference type="GO" id="GO:0008270">
    <property type="term" value="F:zinc ion binding"/>
    <property type="evidence" value="ECO:0007669"/>
    <property type="project" value="UniProtKB-UniRule"/>
</dbReference>
<feature type="repeat" description="CXXCXGXG motif" evidence="14">
    <location>
        <begin position="167"/>
        <end position="174"/>
    </location>
</feature>
<sequence length="378" mass="40848">MSKRDYYEILGVPKNAGEEEIKKAYRKLAMKHHPDRNQGDAAKVAEEKFKDAKEAYEMLSDPQKRAAYDQYGHAGVDPNMRGGPGQEGFGGFAEAFGDIFGDMFGQARGGARGGRQVFRGSDLSYAMEITLEEAARGKDAQIRIPTWDSCDVCHGTGAKPGTQAKTCTTCSGAGTVQMRQGFFSVQQTCPTCRGAGKIIPEPCVACAGQGKIKKQKTLEVKIPAGIDDGMRIRSVGNGEPGSNGGPSGDLYIEIRLKKHDIFERDGGDLHCSVPVSFITAALGGEIEVPTLAGKAAIDIPEGTQAGKQFRLRGKGIKGVRDSYPGDLYCHITVETPVKLTEHQRKLMRELEESLKKGGGKHSPTGESWTDRLKKFFSA</sequence>
<dbReference type="InterPro" id="IPR001623">
    <property type="entry name" value="DnaJ_domain"/>
</dbReference>
<keyword evidence="10 14" id="KW-0143">Chaperone</keyword>
<dbReference type="NCBIfam" id="NF008035">
    <property type="entry name" value="PRK10767.1"/>
    <property type="match status" value="1"/>
</dbReference>
<dbReference type="FunFam" id="2.60.260.20:FF:000004">
    <property type="entry name" value="Molecular chaperone DnaJ"/>
    <property type="match status" value="1"/>
</dbReference>
<dbReference type="Gene3D" id="2.10.230.10">
    <property type="entry name" value="Heat shock protein DnaJ, cysteine-rich domain"/>
    <property type="match status" value="1"/>
</dbReference>
<comment type="subunit">
    <text evidence="2 14">Homodimer.</text>
</comment>
<evidence type="ECO:0000313" key="19">
    <source>
        <dbReference type="Proteomes" id="UP000186609"/>
    </source>
</evidence>
<dbReference type="Proteomes" id="UP000186609">
    <property type="component" value="Chromosome"/>
</dbReference>
<dbReference type="PROSITE" id="PS50076">
    <property type="entry name" value="DNAJ_2"/>
    <property type="match status" value="1"/>
</dbReference>
<dbReference type="GO" id="GO:0005737">
    <property type="term" value="C:cytoplasm"/>
    <property type="evidence" value="ECO:0007669"/>
    <property type="project" value="UniProtKB-SubCell"/>
</dbReference>
<evidence type="ECO:0000256" key="3">
    <source>
        <dbReference type="ARBA" id="ARBA00022490"/>
    </source>
</evidence>
<evidence type="ECO:0000256" key="12">
    <source>
        <dbReference type="ARBA" id="ARBA00061004"/>
    </source>
</evidence>
<keyword evidence="7 14" id="KW-0863">Zinc-finger</keyword>
<dbReference type="InterPro" id="IPR036869">
    <property type="entry name" value="J_dom_sf"/>
</dbReference>
<dbReference type="SUPFAM" id="SSF49493">
    <property type="entry name" value="HSP40/DnaJ peptide-binding domain"/>
    <property type="match status" value="2"/>
</dbReference>
<feature type="repeat" description="CXXCXGXG motif" evidence="14">
    <location>
        <begin position="189"/>
        <end position="196"/>
    </location>
</feature>
<name>A0A1P8JVI4_9BURK</name>
<reference evidence="18 19" key="1">
    <citation type="submission" date="2017-01" db="EMBL/GenBank/DDBJ databases">
        <authorList>
            <person name="Mah S.A."/>
            <person name="Swanson W.J."/>
            <person name="Moy G.W."/>
            <person name="Vacquier V.D."/>
        </authorList>
    </citation>
    <scope>NUCLEOTIDE SEQUENCE [LARGE SCALE GENOMIC DNA]</scope>
    <source>
        <strain evidence="18 19">DCY110</strain>
    </source>
</reference>
<comment type="subcellular location">
    <subcellularLocation>
        <location evidence="1 14">Cytoplasm</location>
    </subcellularLocation>
</comment>
<comment type="similarity">
    <text evidence="12 14">Belongs to the DnaJ family.</text>
</comment>
<feature type="repeat" description="CXXCXGXG motif" evidence="14">
    <location>
        <begin position="203"/>
        <end position="210"/>
    </location>
</feature>
<keyword evidence="3 14" id="KW-0963">Cytoplasm</keyword>
<comment type="cofactor">
    <cofactor evidence="14">
        <name>Zn(2+)</name>
        <dbReference type="ChEBI" id="CHEBI:29105"/>
    </cofactor>
    <text evidence="14">Binds 2 Zn(2+) ions per monomer.</text>
</comment>
<keyword evidence="19" id="KW-1185">Reference proteome</keyword>
<dbReference type="OrthoDB" id="9779889at2"/>
<comment type="function">
    <text evidence="11 14">Participates actively in the response to hyperosmotic and heat shock by preventing the aggregation of stress-denatured proteins and by disaggregating proteins, also in an autonomous, DnaK-independent fashion. Unfolded proteins bind initially to DnaJ; upon interaction with the DnaJ-bound protein, DnaK hydrolyzes its bound ATP, resulting in the formation of a stable complex. GrpE releases ADP from DnaK; ATP binding to DnaK triggers the release of the substrate protein, thus completing the reaction cycle. Several rounds of ATP-dependent interactions between DnaJ, DnaK and GrpE are required for fully efficient folding. Also involved, together with DnaK and GrpE, in the DNA replication of plasmids through activation of initiation proteins.</text>
</comment>
<feature type="binding site" evidence="14">
    <location>
        <position position="203"/>
    </location>
    <ligand>
        <name>Zn(2+)</name>
        <dbReference type="ChEBI" id="CHEBI:29105"/>
        <label>1</label>
    </ligand>
</feature>
<dbReference type="PROSITE" id="PS51188">
    <property type="entry name" value="ZF_CR"/>
    <property type="match status" value="1"/>
</dbReference>
<evidence type="ECO:0000256" key="14">
    <source>
        <dbReference type="HAMAP-Rule" id="MF_01152"/>
    </source>
</evidence>
<dbReference type="Pfam" id="PF00684">
    <property type="entry name" value="DnaJ_CXXCXGXG"/>
    <property type="match status" value="1"/>
</dbReference>
<dbReference type="PANTHER" id="PTHR43096:SF48">
    <property type="entry name" value="CHAPERONE PROTEIN DNAJ"/>
    <property type="match status" value="1"/>
</dbReference>
<dbReference type="GO" id="GO:0006260">
    <property type="term" value="P:DNA replication"/>
    <property type="evidence" value="ECO:0007669"/>
    <property type="project" value="UniProtKB-KW"/>
</dbReference>
<organism evidence="18 19">
    <name type="scientific">Rhodoferax koreensis</name>
    <dbReference type="NCBI Taxonomy" id="1842727"/>
    <lineage>
        <taxon>Bacteria</taxon>
        <taxon>Pseudomonadati</taxon>
        <taxon>Pseudomonadota</taxon>
        <taxon>Betaproteobacteria</taxon>
        <taxon>Burkholderiales</taxon>
        <taxon>Comamonadaceae</taxon>
        <taxon>Rhodoferax</taxon>
    </lineage>
</organism>
<dbReference type="FunFam" id="1.10.287.110:FF:000034">
    <property type="entry name" value="Chaperone protein DnaJ"/>
    <property type="match status" value="1"/>
</dbReference>
<evidence type="ECO:0000256" key="4">
    <source>
        <dbReference type="ARBA" id="ARBA00022705"/>
    </source>
</evidence>
<accession>A0A1P8JVI4</accession>
<evidence type="ECO:0000256" key="15">
    <source>
        <dbReference type="PROSITE-ProRule" id="PRU00546"/>
    </source>
</evidence>
<feature type="domain" description="J" evidence="16">
    <location>
        <begin position="5"/>
        <end position="72"/>
    </location>
</feature>
<comment type="domain">
    <text evidence="14">The J domain is necessary and sufficient to stimulate DnaK ATPase activity. Zinc center 1 plays an important role in the autonomous, DnaK-independent chaperone activity of DnaJ. Zinc center 2 is essential for interaction with DnaK and for DnaJ activity.</text>
</comment>
<evidence type="ECO:0000256" key="13">
    <source>
        <dbReference type="ARBA" id="ARBA00067609"/>
    </source>
</evidence>
<feature type="domain" description="CR-type" evidence="17">
    <location>
        <begin position="137"/>
        <end position="215"/>
    </location>
</feature>
<dbReference type="GO" id="GO:0009408">
    <property type="term" value="P:response to heat"/>
    <property type="evidence" value="ECO:0007669"/>
    <property type="project" value="InterPro"/>
</dbReference>
<dbReference type="Gene3D" id="1.10.287.110">
    <property type="entry name" value="DnaJ domain"/>
    <property type="match status" value="1"/>
</dbReference>
<feature type="zinc finger region" description="CR-type" evidence="15">
    <location>
        <begin position="137"/>
        <end position="215"/>
    </location>
</feature>
<dbReference type="InterPro" id="IPR008971">
    <property type="entry name" value="HSP40/DnaJ_pept-bd"/>
</dbReference>
<feature type="binding site" evidence="14">
    <location>
        <position position="150"/>
    </location>
    <ligand>
        <name>Zn(2+)</name>
        <dbReference type="ChEBI" id="CHEBI:29105"/>
        <label>1</label>
    </ligand>
</feature>
<evidence type="ECO:0000256" key="6">
    <source>
        <dbReference type="ARBA" id="ARBA00022737"/>
    </source>
</evidence>
<dbReference type="InterPro" id="IPR036410">
    <property type="entry name" value="HSP_DnaJ_Cys-rich_dom_sf"/>
</dbReference>
<evidence type="ECO:0000256" key="1">
    <source>
        <dbReference type="ARBA" id="ARBA00004496"/>
    </source>
</evidence>
<evidence type="ECO:0000256" key="7">
    <source>
        <dbReference type="ARBA" id="ARBA00022771"/>
    </source>
</evidence>
<dbReference type="InterPro" id="IPR018253">
    <property type="entry name" value="DnaJ_domain_CS"/>
</dbReference>
<keyword evidence="9 14" id="KW-0346">Stress response</keyword>
<evidence type="ECO:0000259" key="16">
    <source>
        <dbReference type="PROSITE" id="PS50076"/>
    </source>
</evidence>
<keyword evidence="4 14" id="KW-0235">DNA replication</keyword>
<dbReference type="Pfam" id="PF00226">
    <property type="entry name" value="DnaJ"/>
    <property type="match status" value="1"/>
</dbReference>
<feature type="repeat" description="CXXCXGXG motif" evidence="14">
    <location>
        <begin position="150"/>
        <end position="157"/>
    </location>
</feature>
<evidence type="ECO:0000256" key="11">
    <source>
        <dbReference type="ARBA" id="ARBA00053423"/>
    </source>
</evidence>
<dbReference type="CDD" id="cd06257">
    <property type="entry name" value="DnaJ"/>
    <property type="match status" value="1"/>
</dbReference>
<evidence type="ECO:0000256" key="2">
    <source>
        <dbReference type="ARBA" id="ARBA00011738"/>
    </source>
</evidence>
<keyword evidence="6 14" id="KW-0677">Repeat</keyword>
<dbReference type="GO" id="GO:0005524">
    <property type="term" value="F:ATP binding"/>
    <property type="evidence" value="ECO:0007669"/>
    <property type="project" value="InterPro"/>
</dbReference>
<dbReference type="InterPro" id="IPR001305">
    <property type="entry name" value="HSP_DnaJ_Cys-rich_dom"/>
</dbReference>
<feature type="binding site" evidence="14">
    <location>
        <position position="206"/>
    </location>
    <ligand>
        <name>Zn(2+)</name>
        <dbReference type="ChEBI" id="CHEBI:29105"/>
        <label>1</label>
    </ligand>
</feature>
<dbReference type="Pfam" id="PF01556">
    <property type="entry name" value="DnaJ_C"/>
    <property type="match status" value="1"/>
</dbReference>
<evidence type="ECO:0000256" key="5">
    <source>
        <dbReference type="ARBA" id="ARBA00022723"/>
    </source>
</evidence>
<dbReference type="InterPro" id="IPR002939">
    <property type="entry name" value="DnaJ_C"/>
</dbReference>
<dbReference type="PROSITE" id="PS00636">
    <property type="entry name" value="DNAJ_1"/>
    <property type="match status" value="1"/>
</dbReference>
<dbReference type="AlphaFoldDB" id="A0A1P8JVI4"/>
<dbReference type="RefSeq" id="WP_076199625.1">
    <property type="nucleotide sequence ID" value="NZ_CP019236.1"/>
</dbReference>
<evidence type="ECO:0000256" key="9">
    <source>
        <dbReference type="ARBA" id="ARBA00023016"/>
    </source>
</evidence>
<dbReference type="PRINTS" id="PR00625">
    <property type="entry name" value="JDOMAIN"/>
</dbReference>
<feature type="binding site" evidence="14">
    <location>
        <position position="189"/>
    </location>
    <ligand>
        <name>Zn(2+)</name>
        <dbReference type="ChEBI" id="CHEBI:29105"/>
        <label>2</label>
    </ligand>
</feature>
<dbReference type="SMART" id="SM00271">
    <property type="entry name" value="DnaJ"/>
    <property type="match status" value="1"/>
</dbReference>
<evidence type="ECO:0000256" key="8">
    <source>
        <dbReference type="ARBA" id="ARBA00022833"/>
    </source>
</evidence>
<evidence type="ECO:0000313" key="18">
    <source>
        <dbReference type="EMBL" id="APW37770.1"/>
    </source>
</evidence>
<gene>
    <name evidence="14" type="primary">dnaJ</name>
    <name evidence="18" type="ORF">RD110_11665</name>
</gene>
<feature type="binding site" evidence="14">
    <location>
        <position position="170"/>
    </location>
    <ligand>
        <name>Zn(2+)</name>
        <dbReference type="ChEBI" id="CHEBI:29105"/>
        <label>2</label>
    </ligand>
</feature>
<evidence type="ECO:0000259" key="17">
    <source>
        <dbReference type="PROSITE" id="PS51188"/>
    </source>
</evidence>
<dbReference type="HAMAP" id="MF_01152">
    <property type="entry name" value="DnaJ"/>
    <property type="match status" value="1"/>
</dbReference>
<dbReference type="NCBIfam" id="TIGR02349">
    <property type="entry name" value="DnaJ_bact"/>
    <property type="match status" value="1"/>
</dbReference>